<evidence type="ECO:0000313" key="1">
    <source>
        <dbReference type="EMBL" id="RZU41721.1"/>
    </source>
</evidence>
<keyword evidence="2" id="KW-1185">Reference proteome</keyword>
<protein>
    <submittedName>
        <fullName evidence="1">Uncharacterized protein</fullName>
    </submittedName>
</protein>
<accession>A0A4Q7YWZ9</accession>
<sequence>MPILSTPACVHRSMMSATKEKFSHAMNVPGTSLLTMHGSSGCEIMDECVKRDIKGLP</sequence>
<dbReference type="AlphaFoldDB" id="A0A4Q7YWZ9"/>
<dbReference type="EMBL" id="SHKW01000001">
    <property type="protein sequence ID" value="RZU41721.1"/>
    <property type="molecule type" value="Genomic_DNA"/>
</dbReference>
<comment type="caution">
    <text evidence="1">The sequence shown here is derived from an EMBL/GenBank/DDBJ whole genome shotgun (WGS) entry which is preliminary data.</text>
</comment>
<proteinExistence type="predicted"/>
<organism evidence="1 2">
    <name type="scientific">Edaphobacter modestus</name>
    <dbReference type="NCBI Taxonomy" id="388466"/>
    <lineage>
        <taxon>Bacteria</taxon>
        <taxon>Pseudomonadati</taxon>
        <taxon>Acidobacteriota</taxon>
        <taxon>Terriglobia</taxon>
        <taxon>Terriglobales</taxon>
        <taxon>Acidobacteriaceae</taxon>
        <taxon>Edaphobacter</taxon>
    </lineage>
</organism>
<evidence type="ECO:0000313" key="2">
    <source>
        <dbReference type="Proteomes" id="UP000292958"/>
    </source>
</evidence>
<gene>
    <name evidence="1" type="ORF">BDD14_3249</name>
</gene>
<reference evidence="1 2" key="1">
    <citation type="submission" date="2019-02" db="EMBL/GenBank/DDBJ databases">
        <title>Genomic Encyclopedia of Archaeal and Bacterial Type Strains, Phase II (KMG-II): from individual species to whole genera.</title>
        <authorList>
            <person name="Goeker M."/>
        </authorList>
    </citation>
    <scope>NUCLEOTIDE SEQUENCE [LARGE SCALE GENOMIC DNA]</scope>
    <source>
        <strain evidence="1 2">DSM 18101</strain>
    </source>
</reference>
<dbReference type="Proteomes" id="UP000292958">
    <property type="component" value="Unassembled WGS sequence"/>
</dbReference>
<name>A0A4Q7YWZ9_9BACT</name>